<dbReference type="EMBL" id="QNUK01000814">
    <property type="protein sequence ID" value="KAF5889417.1"/>
    <property type="molecule type" value="Genomic_DNA"/>
</dbReference>
<evidence type="ECO:0000256" key="1">
    <source>
        <dbReference type="SAM" id="MobiDB-lite"/>
    </source>
</evidence>
<reference evidence="2" key="1">
    <citation type="submission" date="2020-07" db="EMBL/GenBank/DDBJ databases">
        <title>Clarias magur genome sequencing, assembly and annotation.</title>
        <authorList>
            <person name="Kushwaha B."/>
            <person name="Kumar R."/>
            <person name="Das P."/>
            <person name="Joshi C.G."/>
            <person name="Kumar D."/>
            <person name="Nagpure N.S."/>
            <person name="Pandey M."/>
            <person name="Agarwal S."/>
            <person name="Srivastava S."/>
            <person name="Singh M."/>
            <person name="Sahoo L."/>
            <person name="Jayasankar P."/>
            <person name="Meher P.K."/>
            <person name="Koringa P.G."/>
            <person name="Iquebal M.A."/>
            <person name="Das S.P."/>
            <person name="Bit A."/>
            <person name="Patnaik S."/>
            <person name="Patel N."/>
            <person name="Shah T.M."/>
            <person name="Hinsu A."/>
            <person name="Jena J.K."/>
        </authorList>
    </citation>
    <scope>NUCLEOTIDE SEQUENCE</scope>
    <source>
        <strain evidence="2">CIFAMagur01</strain>
        <tissue evidence="2">Testis</tissue>
    </source>
</reference>
<name>A0A8J4U4G7_CLAMG</name>
<proteinExistence type="predicted"/>
<evidence type="ECO:0000313" key="3">
    <source>
        <dbReference type="Proteomes" id="UP000727407"/>
    </source>
</evidence>
<dbReference type="Proteomes" id="UP000727407">
    <property type="component" value="Unassembled WGS sequence"/>
</dbReference>
<evidence type="ECO:0000313" key="2">
    <source>
        <dbReference type="EMBL" id="KAF5889417.1"/>
    </source>
</evidence>
<protein>
    <submittedName>
        <fullName evidence="2">Uncharacterized protein</fullName>
    </submittedName>
</protein>
<accession>A0A8J4U4G7</accession>
<comment type="caution">
    <text evidence="2">The sequence shown here is derived from an EMBL/GenBank/DDBJ whole genome shotgun (WGS) entry which is preliminary data.</text>
</comment>
<organism evidence="2 3">
    <name type="scientific">Clarias magur</name>
    <name type="common">Asian catfish</name>
    <name type="synonym">Macropteronotus magur</name>
    <dbReference type="NCBI Taxonomy" id="1594786"/>
    <lineage>
        <taxon>Eukaryota</taxon>
        <taxon>Metazoa</taxon>
        <taxon>Chordata</taxon>
        <taxon>Craniata</taxon>
        <taxon>Vertebrata</taxon>
        <taxon>Euteleostomi</taxon>
        <taxon>Actinopterygii</taxon>
        <taxon>Neopterygii</taxon>
        <taxon>Teleostei</taxon>
        <taxon>Ostariophysi</taxon>
        <taxon>Siluriformes</taxon>
        <taxon>Clariidae</taxon>
        <taxon>Clarias</taxon>
    </lineage>
</organism>
<dbReference type="AlphaFoldDB" id="A0A8J4U4G7"/>
<feature type="region of interest" description="Disordered" evidence="1">
    <location>
        <begin position="29"/>
        <end position="85"/>
    </location>
</feature>
<feature type="non-terminal residue" evidence="2">
    <location>
        <position position="1"/>
    </location>
</feature>
<keyword evidence="3" id="KW-1185">Reference proteome</keyword>
<feature type="compositionally biased region" description="Polar residues" evidence="1">
    <location>
        <begin position="40"/>
        <end position="77"/>
    </location>
</feature>
<sequence length="85" mass="8971">MARLRIKDLCATGPRFLAEAPLTAILRGSVSDGRTGSGTGSPVFTEQQNESRNTLSSNLQTNASNPAGRNFSDSDTGLDQEKNDG</sequence>
<gene>
    <name evidence="2" type="ORF">DAT39_020880</name>
</gene>